<dbReference type="WBParaSite" id="ALUE_0001370001-mRNA-1">
    <property type="protein sequence ID" value="ALUE_0001370001-mRNA-1"/>
    <property type="gene ID" value="ALUE_0001370001"/>
</dbReference>
<dbReference type="AlphaFoldDB" id="A0A0M3I8L3"/>
<sequence length="68" mass="7739">MQQTKVDLNKGWCLQEQCDYSMPSKEVFYAYGESLEHQVNGYACGQALDRRPRQLGLEDIDGLGNVQL</sequence>
<organism evidence="1 2">
    <name type="scientific">Ascaris lumbricoides</name>
    <name type="common">Giant roundworm</name>
    <dbReference type="NCBI Taxonomy" id="6252"/>
    <lineage>
        <taxon>Eukaryota</taxon>
        <taxon>Metazoa</taxon>
        <taxon>Ecdysozoa</taxon>
        <taxon>Nematoda</taxon>
        <taxon>Chromadorea</taxon>
        <taxon>Rhabditida</taxon>
        <taxon>Spirurina</taxon>
        <taxon>Ascaridomorpha</taxon>
        <taxon>Ascaridoidea</taxon>
        <taxon>Ascarididae</taxon>
        <taxon>Ascaris</taxon>
    </lineage>
</organism>
<reference evidence="2" key="1">
    <citation type="submission" date="2017-02" db="UniProtKB">
        <authorList>
            <consortium name="WormBaseParasite"/>
        </authorList>
    </citation>
    <scope>IDENTIFICATION</scope>
</reference>
<accession>A0A0M3I8L3</accession>
<proteinExistence type="predicted"/>
<dbReference type="Proteomes" id="UP000036681">
    <property type="component" value="Unplaced"/>
</dbReference>
<evidence type="ECO:0000313" key="2">
    <source>
        <dbReference type="WBParaSite" id="ALUE_0001370001-mRNA-1"/>
    </source>
</evidence>
<name>A0A0M3I8L3_ASCLU</name>
<protein>
    <submittedName>
        <fullName evidence="2">Alpha-galactosidase</fullName>
    </submittedName>
</protein>
<evidence type="ECO:0000313" key="1">
    <source>
        <dbReference type="Proteomes" id="UP000036681"/>
    </source>
</evidence>
<keyword evidence="1" id="KW-1185">Reference proteome</keyword>